<dbReference type="EMBL" id="FZON01000043">
    <property type="protein sequence ID" value="SNS93225.1"/>
    <property type="molecule type" value="Genomic_DNA"/>
</dbReference>
<accession>A0A239II30</accession>
<name>A0A239II30_9RHOB</name>
<dbReference type="AlphaFoldDB" id="A0A239II30"/>
<reference evidence="1 2" key="1">
    <citation type="submission" date="2017-06" db="EMBL/GenBank/DDBJ databases">
        <authorList>
            <person name="Kim H.J."/>
            <person name="Triplett B.A."/>
        </authorList>
    </citation>
    <scope>NUCLEOTIDE SEQUENCE [LARGE SCALE GENOMIC DNA]</scope>
    <source>
        <strain evidence="1 2">DSM 11445</strain>
    </source>
</reference>
<gene>
    <name evidence="1" type="ORF">SAMN04488078_10439</name>
</gene>
<protein>
    <submittedName>
        <fullName evidence="1">Uncharacterized protein</fullName>
    </submittedName>
</protein>
<proteinExistence type="predicted"/>
<organism evidence="1 2">
    <name type="scientific">Antarctobacter heliothermus</name>
    <dbReference type="NCBI Taxonomy" id="74033"/>
    <lineage>
        <taxon>Bacteria</taxon>
        <taxon>Pseudomonadati</taxon>
        <taxon>Pseudomonadota</taxon>
        <taxon>Alphaproteobacteria</taxon>
        <taxon>Rhodobacterales</taxon>
        <taxon>Roseobacteraceae</taxon>
        <taxon>Antarctobacter</taxon>
    </lineage>
</organism>
<evidence type="ECO:0000313" key="1">
    <source>
        <dbReference type="EMBL" id="SNS93225.1"/>
    </source>
</evidence>
<dbReference type="Proteomes" id="UP000198440">
    <property type="component" value="Unassembled WGS sequence"/>
</dbReference>
<dbReference type="OrthoDB" id="7857877at2"/>
<dbReference type="RefSeq" id="WP_089279316.1">
    <property type="nucleotide sequence ID" value="NZ_FZON01000043.1"/>
</dbReference>
<sequence length="113" mass="11968">MTHDDLSRYRAGIACCELLMLVDLSTSTVLMSDSDVHFGQERLDHFCDLARSVFSGTFAATGTAILSGPTGSRVFVQSPDDAEEMICGLFGPAANLGAACAAGADLFQRDRMA</sequence>
<evidence type="ECO:0000313" key="2">
    <source>
        <dbReference type="Proteomes" id="UP000198440"/>
    </source>
</evidence>